<dbReference type="AlphaFoldDB" id="A0A8T2DYK8"/>
<dbReference type="EMBL" id="JAEFBK010000004">
    <property type="protein sequence ID" value="KAG7615183.1"/>
    <property type="molecule type" value="Genomic_DNA"/>
</dbReference>
<feature type="region of interest" description="Disordered" evidence="2">
    <location>
        <begin position="377"/>
        <end position="517"/>
    </location>
</feature>
<evidence type="ECO:0000313" key="3">
    <source>
        <dbReference type="EMBL" id="KAG7615183.1"/>
    </source>
</evidence>
<feature type="compositionally biased region" description="Low complexity" evidence="2">
    <location>
        <begin position="7"/>
        <end position="22"/>
    </location>
</feature>
<gene>
    <name evidence="3" type="ORF">ISN45_At04g006150</name>
</gene>
<dbReference type="PANTHER" id="PTHR31099">
    <property type="entry name" value="OS06G0165300 PROTEIN"/>
    <property type="match status" value="1"/>
</dbReference>
<evidence type="ECO:0000313" key="4">
    <source>
        <dbReference type="Proteomes" id="UP000694240"/>
    </source>
</evidence>
<proteinExistence type="predicted"/>
<name>A0A8T2DYK8_9BRAS</name>
<evidence type="ECO:0000256" key="2">
    <source>
        <dbReference type="SAM" id="MobiDB-lite"/>
    </source>
</evidence>
<feature type="coiled-coil region" evidence="1">
    <location>
        <begin position="652"/>
        <end position="729"/>
    </location>
</feature>
<keyword evidence="4" id="KW-1185">Reference proteome</keyword>
<sequence>MPTRSTGNQNLLSNNNNGNFQNKDVEEGWELVENLAQSDGNYNEDCDRTVRSTADSDDKHRKEIKALNDKLDMILFSQQKHLHFLVDDDADLRNSPFHRCSFPSPPLDSPSTTKFVVGNNRRFPDPDEKRLRVLQRIQREVYSIDGQFGTYTSSQSTSRRLTLLKGAHGIPGRINLISPEATDSPETPPPGHACAFEIFFSECGLYFPLPDILIDFMHEFGIALPQLCPNVIRTILSLLTLAEEDNFLFSLPDLLQLYAIKKGRTQGTFFLSPRKGFRVFEDFPEKDEQWRKSFFFFPVNELTFGEKTGLFVSEWSARAASVDLLPISKTFASHFSSFVRQDLGWESLSSDRIRASGKRLRSRTDLAISSPPFEPRIFSEEEMSAPSYRAKKKMERERAKQEKDRLKSDKVVMTGTLEDSKLQAANKAKQPRAEEDGGARQKPSTLASKNDAPAPDSRTHSKATSSRDPSKRYGDKKRKQSDKDARSPARSVRARTEERDAGPSQQKEKGKKGDSQDLVKSIPLNAFFLRDTDNLLSYGHVSAPPLPFADLIRSFTHAGASIPPLKELKPTNQENYLRFVEKLGELSDKDREIESFKQNEEENSRMVDRANSVLSRMREAEARVLALDIANTDFAAKLESGKNAYLAAIDNENRARAELLAFEEKLRKLEEGQAALLADARREERRKVRAQFKDFTSKYQSFYAKSEEVEALKIRAAEMKANRELLEEIEKGEITNTAL</sequence>
<keyword evidence="1" id="KW-0175">Coiled coil</keyword>
<comment type="caution">
    <text evidence="3">The sequence shown here is derived from an EMBL/GenBank/DDBJ whole genome shotgun (WGS) entry which is preliminary data.</text>
</comment>
<protein>
    <submittedName>
        <fullName evidence="3">Uncharacterized protein</fullName>
    </submittedName>
</protein>
<feature type="region of interest" description="Disordered" evidence="2">
    <location>
        <begin position="1"/>
        <end position="22"/>
    </location>
</feature>
<dbReference type="Proteomes" id="UP000694240">
    <property type="component" value="Chromosome 4"/>
</dbReference>
<reference evidence="3 4" key="1">
    <citation type="submission" date="2020-12" db="EMBL/GenBank/DDBJ databases">
        <title>Concerted genomic and epigenomic changes stabilize Arabidopsis allopolyploids.</title>
        <authorList>
            <person name="Chen Z."/>
        </authorList>
    </citation>
    <scope>NUCLEOTIDE SEQUENCE [LARGE SCALE GENOMIC DNA]</scope>
    <source>
        <strain evidence="3">Allo738</strain>
        <tissue evidence="3">Leaf</tissue>
    </source>
</reference>
<evidence type="ECO:0000256" key="1">
    <source>
        <dbReference type="SAM" id="Coils"/>
    </source>
</evidence>
<dbReference type="PANTHER" id="PTHR31099:SF37">
    <property type="entry name" value="MYOSIN HEAVY CHAIN-LIKE PROTEIN"/>
    <property type="match status" value="1"/>
</dbReference>
<accession>A0A8T2DYK8</accession>
<feature type="compositionally biased region" description="Basic and acidic residues" evidence="2">
    <location>
        <begin position="494"/>
        <end position="517"/>
    </location>
</feature>
<feature type="compositionally biased region" description="Basic and acidic residues" evidence="2">
    <location>
        <begin position="394"/>
        <end position="410"/>
    </location>
</feature>
<dbReference type="Pfam" id="PF04642">
    <property type="entry name" value="DUF601"/>
    <property type="match status" value="1"/>
</dbReference>
<organism evidence="3 4">
    <name type="scientific">Arabidopsis thaliana x Arabidopsis arenosa</name>
    <dbReference type="NCBI Taxonomy" id="1240361"/>
    <lineage>
        <taxon>Eukaryota</taxon>
        <taxon>Viridiplantae</taxon>
        <taxon>Streptophyta</taxon>
        <taxon>Embryophyta</taxon>
        <taxon>Tracheophyta</taxon>
        <taxon>Spermatophyta</taxon>
        <taxon>Magnoliopsida</taxon>
        <taxon>eudicotyledons</taxon>
        <taxon>Gunneridae</taxon>
        <taxon>Pentapetalae</taxon>
        <taxon>rosids</taxon>
        <taxon>malvids</taxon>
        <taxon>Brassicales</taxon>
        <taxon>Brassicaceae</taxon>
        <taxon>Camelineae</taxon>
        <taxon>Arabidopsis</taxon>
    </lineage>
</organism>
<dbReference type="InterPro" id="IPR006736">
    <property type="entry name" value="DUF601"/>
</dbReference>